<dbReference type="PANTHER" id="PTHR40056:SF1">
    <property type="entry name" value="DUF1836 DOMAIN-CONTAINING PROTEIN"/>
    <property type="match status" value="1"/>
</dbReference>
<dbReference type="RefSeq" id="WP_072985293.1">
    <property type="nucleotide sequence ID" value="NZ_FQZB01000004.1"/>
</dbReference>
<proteinExistence type="predicted"/>
<dbReference type="PANTHER" id="PTHR40056">
    <property type="entry name" value="HYPOTHETICAL CYTOSOLIC PROTEIN"/>
    <property type="match status" value="1"/>
</dbReference>
<dbReference type="Pfam" id="PF08876">
    <property type="entry name" value="DUF1836"/>
    <property type="match status" value="1"/>
</dbReference>
<dbReference type="EMBL" id="FQZB01000004">
    <property type="protein sequence ID" value="SHI71824.1"/>
    <property type="molecule type" value="Genomic_DNA"/>
</dbReference>
<organism evidence="1 2">
    <name type="scientific">Clostridium cavendishii DSM 21758</name>
    <dbReference type="NCBI Taxonomy" id="1121302"/>
    <lineage>
        <taxon>Bacteria</taxon>
        <taxon>Bacillati</taxon>
        <taxon>Bacillota</taxon>
        <taxon>Clostridia</taxon>
        <taxon>Eubacteriales</taxon>
        <taxon>Clostridiaceae</taxon>
        <taxon>Clostridium</taxon>
    </lineage>
</organism>
<dbReference type="OrthoDB" id="3191472at2"/>
<accession>A0A1M6DES7</accession>
<protein>
    <recommendedName>
        <fullName evidence="3">DUF1836 domain-containing protein</fullName>
    </recommendedName>
</protein>
<evidence type="ECO:0008006" key="3">
    <source>
        <dbReference type="Google" id="ProtNLM"/>
    </source>
</evidence>
<reference evidence="1 2" key="1">
    <citation type="submission" date="2016-11" db="EMBL/GenBank/DDBJ databases">
        <authorList>
            <person name="Jaros S."/>
            <person name="Januszkiewicz K."/>
            <person name="Wedrychowicz H."/>
        </authorList>
    </citation>
    <scope>NUCLEOTIDE SEQUENCE [LARGE SCALE GENOMIC DNA]</scope>
    <source>
        <strain evidence="1 2">DSM 21758</strain>
    </source>
</reference>
<sequence>MCGFLNEKDVERLLEFHCPRFNELPKVQLYKDQVILYIEKILNNINLNSQEKLLTPTMLNNYVKQKIVAPPKDKKYNEKHLAYLIIVCILKQVYSLTEICELIKIQIETYSIEVAYDYFCIELEKGLEAVFTTRDFSAPSSATHITYASEVLRSTVISFVHKIFIQKCLIKQKMLNEE</sequence>
<dbReference type="InterPro" id="IPR014975">
    <property type="entry name" value="DUF1836"/>
</dbReference>
<gene>
    <name evidence="1" type="ORF">SAMN02745163_00711</name>
</gene>
<dbReference type="Proteomes" id="UP000184310">
    <property type="component" value="Unassembled WGS sequence"/>
</dbReference>
<evidence type="ECO:0000313" key="2">
    <source>
        <dbReference type="Proteomes" id="UP000184310"/>
    </source>
</evidence>
<name>A0A1M6DES7_9CLOT</name>
<keyword evidence="2" id="KW-1185">Reference proteome</keyword>
<dbReference type="STRING" id="1121302.SAMN02745163_00711"/>
<dbReference type="AlphaFoldDB" id="A0A1M6DES7"/>
<evidence type="ECO:0000313" key="1">
    <source>
        <dbReference type="EMBL" id="SHI71824.1"/>
    </source>
</evidence>